<dbReference type="Proteomes" id="UP000444185">
    <property type="component" value="Unassembled WGS sequence"/>
</dbReference>
<keyword evidence="4 5" id="KW-0472">Membrane</keyword>
<feature type="transmembrane region" description="Helical" evidence="5">
    <location>
        <begin position="16"/>
        <end position="33"/>
    </location>
</feature>
<feature type="transmembrane region" description="Helical" evidence="5">
    <location>
        <begin position="131"/>
        <end position="147"/>
    </location>
</feature>
<gene>
    <name evidence="6" type="ORF">GRI42_09245</name>
</gene>
<dbReference type="PANTHER" id="PTHR43701">
    <property type="entry name" value="MEMBRANE TRANSPORTER PROTEIN MJ0441-RELATED"/>
    <property type="match status" value="1"/>
</dbReference>
<dbReference type="EMBL" id="WTYF01000004">
    <property type="protein sequence ID" value="MXO51486.1"/>
    <property type="molecule type" value="Genomic_DNA"/>
</dbReference>
<proteinExistence type="inferred from homology"/>
<comment type="subcellular location">
    <subcellularLocation>
        <location evidence="5">Cell membrane</location>
        <topology evidence="5">Multi-pass membrane protein</topology>
    </subcellularLocation>
    <subcellularLocation>
        <location evidence="1">Membrane</location>
        <topology evidence="1">Multi-pass membrane protein</topology>
    </subcellularLocation>
</comment>
<dbReference type="AlphaFoldDB" id="A0A844Y0Z6"/>
<feature type="transmembrane region" description="Helical" evidence="5">
    <location>
        <begin position="231"/>
        <end position="254"/>
    </location>
</feature>
<evidence type="ECO:0000313" key="6">
    <source>
        <dbReference type="EMBL" id="MXO51486.1"/>
    </source>
</evidence>
<feature type="transmembrane region" description="Helical" evidence="5">
    <location>
        <begin position="167"/>
        <end position="185"/>
    </location>
</feature>
<organism evidence="6 7">
    <name type="scientific">Qipengyuania gaetbuli</name>
    <dbReference type="NCBI Taxonomy" id="266952"/>
    <lineage>
        <taxon>Bacteria</taxon>
        <taxon>Pseudomonadati</taxon>
        <taxon>Pseudomonadota</taxon>
        <taxon>Alphaproteobacteria</taxon>
        <taxon>Sphingomonadales</taxon>
        <taxon>Erythrobacteraceae</taxon>
        <taxon>Qipengyuania</taxon>
    </lineage>
</organism>
<feature type="transmembrane region" description="Helical" evidence="5">
    <location>
        <begin position="197"/>
        <end position="219"/>
    </location>
</feature>
<dbReference type="PANTHER" id="PTHR43701:SF2">
    <property type="entry name" value="MEMBRANE TRANSPORTER PROTEIN YJNA-RELATED"/>
    <property type="match status" value="1"/>
</dbReference>
<evidence type="ECO:0000313" key="7">
    <source>
        <dbReference type="Proteomes" id="UP000444185"/>
    </source>
</evidence>
<comment type="caution">
    <text evidence="6">The sequence shown here is derived from an EMBL/GenBank/DDBJ whole genome shotgun (WGS) entry which is preliminary data.</text>
</comment>
<evidence type="ECO:0000256" key="3">
    <source>
        <dbReference type="ARBA" id="ARBA00022989"/>
    </source>
</evidence>
<keyword evidence="5" id="KW-1003">Cell membrane</keyword>
<protein>
    <recommendedName>
        <fullName evidence="5">Probable membrane transporter protein</fullName>
    </recommendedName>
</protein>
<accession>A0A844Y0Z6</accession>
<dbReference type="RefSeq" id="WP_160608217.1">
    <property type="nucleotide sequence ID" value="NZ_WTYF01000004.1"/>
</dbReference>
<evidence type="ECO:0000256" key="5">
    <source>
        <dbReference type="RuleBase" id="RU363041"/>
    </source>
</evidence>
<evidence type="ECO:0000256" key="1">
    <source>
        <dbReference type="ARBA" id="ARBA00004141"/>
    </source>
</evidence>
<name>A0A844Y0Z6_9SPHN</name>
<evidence type="ECO:0000256" key="4">
    <source>
        <dbReference type="ARBA" id="ARBA00023136"/>
    </source>
</evidence>
<dbReference type="GO" id="GO:0005886">
    <property type="term" value="C:plasma membrane"/>
    <property type="evidence" value="ECO:0007669"/>
    <property type="project" value="UniProtKB-SubCell"/>
</dbReference>
<dbReference type="InterPro" id="IPR002781">
    <property type="entry name" value="TM_pro_TauE-like"/>
</dbReference>
<keyword evidence="3 5" id="KW-1133">Transmembrane helix</keyword>
<reference evidence="6 7" key="1">
    <citation type="submission" date="2019-12" db="EMBL/GenBank/DDBJ databases">
        <title>Genomic-based taxomic classification of the family Erythrobacteraceae.</title>
        <authorList>
            <person name="Xu L."/>
        </authorList>
    </citation>
    <scope>NUCLEOTIDE SEQUENCE [LARGE SCALE GENOMIC DNA]</scope>
    <source>
        <strain evidence="6 7">DSM 16225</strain>
    </source>
</reference>
<dbReference type="Pfam" id="PF01925">
    <property type="entry name" value="TauE"/>
    <property type="match status" value="1"/>
</dbReference>
<dbReference type="OrthoDB" id="7594505at2"/>
<feature type="transmembrane region" description="Helical" evidence="5">
    <location>
        <begin position="266"/>
        <end position="288"/>
    </location>
</feature>
<comment type="similarity">
    <text evidence="5">Belongs to the 4-toluene sulfonate uptake permease (TSUP) (TC 2.A.102) family.</text>
</comment>
<feature type="transmembrane region" description="Helical" evidence="5">
    <location>
        <begin position="45"/>
        <end position="70"/>
    </location>
</feature>
<keyword evidence="7" id="KW-1185">Reference proteome</keyword>
<evidence type="ECO:0000256" key="2">
    <source>
        <dbReference type="ARBA" id="ARBA00022692"/>
    </source>
</evidence>
<keyword evidence="2 5" id="KW-0812">Transmembrane</keyword>
<sequence length="313" mass="33670">MAATQSGLSALPKGRLVVIGGCVLLVAYALLLLSVPFDPELMARLWFLPGIGVIGAIIANTSGTGGGVVFVPVFNALREWSVMDLQPLQVVGVSMCIQSFGMTMGALRWTDRLYHQPEPEPLHAKVLPRDFFTVALAVLALSLPAMLLTQRLTSFDQHAVLMGYKGFSILLGIALIASTWTVNLARPEKERLERFDLMVLLLLAIPGGVLTALFSVGIGELVALYLFIRHYPVLLCTGAACLISSVSVISGAIWHIDAGTIQWEVVLLAGPGAALGGFLARPIALWLGARRLKTLDGGWIVFSALYLLWLNRA</sequence>
<dbReference type="InterPro" id="IPR051598">
    <property type="entry name" value="TSUP/Inactive_protease-like"/>
</dbReference>